<name>G4ZB22_PHYSP</name>
<accession>G4ZB22</accession>
<evidence type="ECO:0000313" key="1">
    <source>
        <dbReference type="EMBL" id="EGZ21241.1"/>
    </source>
</evidence>
<keyword evidence="2" id="KW-1185">Reference proteome</keyword>
<gene>
    <name evidence="1" type="ORF">PHYSODRAFT_494348</name>
</gene>
<dbReference type="RefSeq" id="XP_009523958.1">
    <property type="nucleotide sequence ID" value="XM_009525663.1"/>
</dbReference>
<dbReference type="Proteomes" id="UP000002640">
    <property type="component" value="Unassembled WGS sequence"/>
</dbReference>
<dbReference type="KEGG" id="psoj:PHYSODRAFT_494348"/>
<organism evidence="1 2">
    <name type="scientific">Phytophthora sojae (strain P6497)</name>
    <name type="common">Soybean stem and root rot agent</name>
    <name type="synonym">Phytophthora megasperma f. sp. glycines</name>
    <dbReference type="NCBI Taxonomy" id="1094619"/>
    <lineage>
        <taxon>Eukaryota</taxon>
        <taxon>Sar</taxon>
        <taxon>Stramenopiles</taxon>
        <taxon>Oomycota</taxon>
        <taxon>Peronosporomycetes</taxon>
        <taxon>Peronosporales</taxon>
        <taxon>Peronosporaceae</taxon>
        <taxon>Phytophthora</taxon>
    </lineage>
</organism>
<proteinExistence type="predicted"/>
<dbReference type="InParanoid" id="G4ZB22"/>
<reference evidence="1 2" key="1">
    <citation type="journal article" date="2006" name="Science">
        <title>Phytophthora genome sequences uncover evolutionary origins and mechanisms of pathogenesis.</title>
        <authorList>
            <person name="Tyler B.M."/>
            <person name="Tripathy S."/>
            <person name="Zhang X."/>
            <person name="Dehal P."/>
            <person name="Jiang R.H."/>
            <person name="Aerts A."/>
            <person name="Arredondo F.D."/>
            <person name="Baxter L."/>
            <person name="Bensasson D."/>
            <person name="Beynon J.L."/>
            <person name="Chapman J."/>
            <person name="Damasceno C.M."/>
            <person name="Dorrance A.E."/>
            <person name="Dou D."/>
            <person name="Dickerman A.W."/>
            <person name="Dubchak I.L."/>
            <person name="Garbelotto M."/>
            <person name="Gijzen M."/>
            <person name="Gordon S.G."/>
            <person name="Govers F."/>
            <person name="Grunwald N.J."/>
            <person name="Huang W."/>
            <person name="Ivors K.L."/>
            <person name="Jones R.W."/>
            <person name="Kamoun S."/>
            <person name="Krampis K."/>
            <person name="Lamour K.H."/>
            <person name="Lee M.K."/>
            <person name="McDonald W.H."/>
            <person name="Medina M."/>
            <person name="Meijer H.J."/>
            <person name="Nordberg E.K."/>
            <person name="Maclean D.J."/>
            <person name="Ospina-Giraldo M.D."/>
            <person name="Morris P.F."/>
            <person name="Phuntumart V."/>
            <person name="Putnam N.H."/>
            <person name="Rash S."/>
            <person name="Rose J.K."/>
            <person name="Sakihama Y."/>
            <person name="Salamov A.A."/>
            <person name="Savidor A."/>
            <person name="Scheuring C.F."/>
            <person name="Smith B.M."/>
            <person name="Sobral B.W."/>
            <person name="Terry A."/>
            <person name="Torto-Alalibo T.A."/>
            <person name="Win J."/>
            <person name="Xu Z."/>
            <person name="Zhang H."/>
            <person name="Grigoriev I.V."/>
            <person name="Rokhsar D.S."/>
            <person name="Boore J.L."/>
        </authorList>
    </citation>
    <scope>NUCLEOTIDE SEQUENCE [LARGE SCALE GENOMIC DNA]</scope>
    <source>
        <strain evidence="1 2">P6497</strain>
    </source>
</reference>
<dbReference type="AlphaFoldDB" id="G4ZB22"/>
<evidence type="ECO:0000313" key="2">
    <source>
        <dbReference type="Proteomes" id="UP000002640"/>
    </source>
</evidence>
<feature type="non-terminal residue" evidence="1">
    <location>
        <position position="85"/>
    </location>
</feature>
<dbReference type="GeneID" id="20657055"/>
<dbReference type="EMBL" id="JH159153">
    <property type="protein sequence ID" value="EGZ21241.1"/>
    <property type="molecule type" value="Genomic_DNA"/>
</dbReference>
<sequence length="85" mass="9236">MLVDDGEIAGPAPQKTQVTDFVKNWRRKTPKNSLAPLISLCDGHLYDQHNLEELPDTEMVILCDSQQASTPGETGVVSQLGDGSK</sequence>
<protein>
    <submittedName>
        <fullName evidence="1">Uncharacterized protein</fullName>
    </submittedName>
</protein>